<reference evidence="2" key="1">
    <citation type="submission" date="2014-01" db="EMBL/GenBank/DDBJ databases">
        <authorList>
            <person name="Brown-Elliot B."/>
            <person name="Wallace R."/>
            <person name="Lenaerts A."/>
            <person name="Ordway D."/>
            <person name="DeGroote M.A."/>
            <person name="Parker T."/>
            <person name="Sizemore C."/>
            <person name="Tallon L.J."/>
            <person name="Sadzewicz L.K."/>
            <person name="Sengamalay N."/>
            <person name="Fraser C.M."/>
            <person name="Hine E."/>
            <person name="Shefchek K.A."/>
            <person name="Das S.P."/>
            <person name="Tettelin H."/>
        </authorList>
    </citation>
    <scope>NUCLEOTIDE SEQUENCE [LARGE SCALE GENOMIC DNA]</scope>
    <source>
        <strain evidence="2">4042</strain>
    </source>
</reference>
<gene>
    <name evidence="2" type="ORF">I553_4010</name>
</gene>
<dbReference type="EMBL" id="JAOB01000045">
    <property type="protein sequence ID" value="EUA41460.1"/>
    <property type="molecule type" value="Genomic_DNA"/>
</dbReference>
<evidence type="ECO:0000256" key="1">
    <source>
        <dbReference type="SAM" id="Phobius"/>
    </source>
</evidence>
<dbReference type="PATRIC" id="fig|1299334.3.peg.4845"/>
<organism evidence="2">
    <name type="scientific">Mycobacterium xenopi 4042</name>
    <dbReference type="NCBI Taxonomy" id="1299334"/>
    <lineage>
        <taxon>Bacteria</taxon>
        <taxon>Bacillati</taxon>
        <taxon>Actinomycetota</taxon>
        <taxon>Actinomycetes</taxon>
        <taxon>Mycobacteriales</taxon>
        <taxon>Mycobacteriaceae</taxon>
        <taxon>Mycobacterium</taxon>
    </lineage>
</organism>
<feature type="transmembrane region" description="Helical" evidence="1">
    <location>
        <begin position="71"/>
        <end position="90"/>
    </location>
</feature>
<keyword evidence="1" id="KW-0472">Membrane</keyword>
<keyword evidence="1" id="KW-1133">Transmembrane helix</keyword>
<proteinExistence type="predicted"/>
<evidence type="ECO:0000313" key="2">
    <source>
        <dbReference type="EMBL" id="EUA41460.1"/>
    </source>
</evidence>
<comment type="caution">
    <text evidence="2">The sequence shown here is derived from an EMBL/GenBank/DDBJ whole genome shotgun (WGS) entry which is preliminary data.</text>
</comment>
<keyword evidence="1" id="KW-0812">Transmembrane</keyword>
<dbReference type="AlphaFoldDB" id="X8BEG9"/>
<name>X8BEG9_MYCXE</name>
<feature type="transmembrane region" description="Helical" evidence="1">
    <location>
        <begin position="96"/>
        <end position="119"/>
    </location>
</feature>
<sequence>MMIGGAGFSLYAALMLEYEGGRAMPETPAEGPYGQRERRSSNSCGTCPSAVVHRDVGLADRVRFRCAPVPAVFQPMLIAAAAAVAAVAAASRWDGAAVIAALLAIALRGAVAVLVGRVLGAPINWFRCISVRP</sequence>
<protein>
    <submittedName>
        <fullName evidence="2">Uncharacterized protein</fullName>
    </submittedName>
</protein>
<accession>X8BEG9</accession>